<feature type="compositionally biased region" description="Polar residues" evidence="1">
    <location>
        <begin position="102"/>
        <end position="117"/>
    </location>
</feature>
<reference evidence="2" key="1">
    <citation type="journal article" date="2015" name="Nature">
        <title>Complex archaea that bridge the gap between prokaryotes and eukaryotes.</title>
        <authorList>
            <person name="Spang A."/>
            <person name="Saw J.H."/>
            <person name="Jorgensen S.L."/>
            <person name="Zaremba-Niedzwiedzka K."/>
            <person name="Martijn J."/>
            <person name="Lind A.E."/>
            <person name="van Eijk R."/>
            <person name="Schleper C."/>
            <person name="Guy L."/>
            <person name="Ettema T.J."/>
        </authorList>
    </citation>
    <scope>NUCLEOTIDE SEQUENCE</scope>
</reference>
<feature type="region of interest" description="Disordered" evidence="1">
    <location>
        <begin position="77"/>
        <end position="117"/>
    </location>
</feature>
<dbReference type="AlphaFoldDB" id="A0A0F9RPE9"/>
<proteinExistence type="predicted"/>
<name>A0A0F9RPE9_9ZZZZ</name>
<dbReference type="EMBL" id="LAZR01001051">
    <property type="protein sequence ID" value="KKN51722.1"/>
    <property type="molecule type" value="Genomic_DNA"/>
</dbReference>
<gene>
    <name evidence="2" type="ORF">LCGC14_0620090</name>
</gene>
<organism evidence="2">
    <name type="scientific">marine sediment metagenome</name>
    <dbReference type="NCBI Taxonomy" id="412755"/>
    <lineage>
        <taxon>unclassified sequences</taxon>
        <taxon>metagenomes</taxon>
        <taxon>ecological metagenomes</taxon>
    </lineage>
</organism>
<sequence length="117" mass="12939">MTPCNYDKSFACFRTGCSFESITNCLKEALASTQRDLALLQMDHTKRKTAHSEKWRRSCTYYRNRCRELEAKLGINGKGVRDEGIEGQVHSAEGKGPEGQDSDSGGNDSPGYGNQQG</sequence>
<evidence type="ECO:0000256" key="1">
    <source>
        <dbReference type="SAM" id="MobiDB-lite"/>
    </source>
</evidence>
<comment type="caution">
    <text evidence="2">The sequence shown here is derived from an EMBL/GenBank/DDBJ whole genome shotgun (WGS) entry which is preliminary data.</text>
</comment>
<protein>
    <submittedName>
        <fullName evidence="2">Uncharacterized protein</fullName>
    </submittedName>
</protein>
<evidence type="ECO:0000313" key="2">
    <source>
        <dbReference type="EMBL" id="KKN51722.1"/>
    </source>
</evidence>
<accession>A0A0F9RPE9</accession>